<dbReference type="Proteomes" id="UP000246036">
    <property type="component" value="Chromosome"/>
</dbReference>
<feature type="transmembrane region" description="Helical" evidence="6">
    <location>
        <begin position="418"/>
        <end position="439"/>
    </location>
</feature>
<feature type="transmembrane region" description="Helical" evidence="6">
    <location>
        <begin position="318"/>
        <end position="341"/>
    </location>
</feature>
<organism evidence="7 8">
    <name type="scientific">Lactobacillus kullabergensis</name>
    <dbReference type="NCBI Taxonomy" id="1218493"/>
    <lineage>
        <taxon>Bacteria</taxon>
        <taxon>Bacillati</taxon>
        <taxon>Bacillota</taxon>
        <taxon>Bacilli</taxon>
        <taxon>Lactobacillales</taxon>
        <taxon>Lactobacillaceae</taxon>
        <taxon>Lactobacillus</taxon>
    </lineage>
</organism>
<dbReference type="RefSeq" id="WP_109586096.1">
    <property type="nucleotide sequence ID" value="NZ_CP029477.1"/>
</dbReference>
<evidence type="ECO:0000313" key="7">
    <source>
        <dbReference type="EMBL" id="AWM75066.1"/>
    </source>
</evidence>
<proteinExistence type="predicted"/>
<dbReference type="InterPro" id="IPR002528">
    <property type="entry name" value="MATE_fam"/>
</dbReference>
<keyword evidence="4 6" id="KW-1133">Transmembrane helix</keyword>
<feature type="transmembrane region" description="Helical" evidence="6">
    <location>
        <begin position="392"/>
        <end position="412"/>
    </location>
</feature>
<sequence>MQSENTQTNEFETKNVNQLFLKYGFVTLAGMFAQCVMVILEAIITGNGLGAEGLATVSIIMPLELINDAIGTGLGIGITTIAAQYKGQGKEEEARKIWNDGVWFTLIFSIILATLIAVFAEPVATALGARGPVKQMSIQFIRVFMISYPFCFVGQIGIPMLRVDEKPGLASWITAIAALIAISELYWGIFIAHIGIIASAIYYGLSIALFCFSFVPFFKSTNKYHLSFDLKFNWKDLKHAIVLSMPFILITLSSAAYNWIMNLVLGHFGNNYDIAAFGLINGYIFYVLNMITTSLMQGMQPIASDNYGAKLNSRLAQLLKVSLISNIVSVAALTAIFAAFARPITSIFTTNSLVVNITATSGIVVVGLTALGSSINMMSGYYQAVGQAGISTFLGTLKFLICACPLALLLAYTTGIKGIWFAQPIADIISFAVALFLLVKELRKLRKKN</sequence>
<comment type="subcellular location">
    <subcellularLocation>
        <location evidence="1">Cell membrane</location>
        <topology evidence="1">Multi-pass membrane protein</topology>
    </subcellularLocation>
</comment>
<evidence type="ECO:0000256" key="4">
    <source>
        <dbReference type="ARBA" id="ARBA00022989"/>
    </source>
</evidence>
<evidence type="ECO:0000256" key="3">
    <source>
        <dbReference type="ARBA" id="ARBA00022692"/>
    </source>
</evidence>
<dbReference type="EMBL" id="CP029477">
    <property type="protein sequence ID" value="AWM75066.1"/>
    <property type="molecule type" value="Genomic_DNA"/>
</dbReference>
<feature type="transmembrane region" description="Helical" evidence="6">
    <location>
        <begin position="239"/>
        <end position="260"/>
    </location>
</feature>
<evidence type="ECO:0000256" key="6">
    <source>
        <dbReference type="SAM" id="Phobius"/>
    </source>
</evidence>
<feature type="transmembrane region" description="Helical" evidence="6">
    <location>
        <begin position="272"/>
        <end position="291"/>
    </location>
</feature>
<feature type="transmembrane region" description="Helical" evidence="6">
    <location>
        <begin position="140"/>
        <end position="158"/>
    </location>
</feature>
<keyword evidence="2" id="KW-1003">Cell membrane</keyword>
<keyword evidence="8" id="KW-1185">Reference proteome</keyword>
<evidence type="ECO:0000256" key="2">
    <source>
        <dbReference type="ARBA" id="ARBA00022475"/>
    </source>
</evidence>
<dbReference type="PANTHER" id="PTHR43823">
    <property type="entry name" value="SPORULATION PROTEIN YKVU"/>
    <property type="match status" value="1"/>
</dbReference>
<feature type="transmembrane region" description="Helical" evidence="6">
    <location>
        <begin position="20"/>
        <end position="45"/>
    </location>
</feature>
<feature type="transmembrane region" description="Helical" evidence="6">
    <location>
        <begin position="170"/>
        <end position="194"/>
    </location>
</feature>
<evidence type="ECO:0000313" key="8">
    <source>
        <dbReference type="Proteomes" id="UP000246036"/>
    </source>
</evidence>
<protein>
    <submittedName>
        <fullName evidence="7">Multidrug transporter MatE</fullName>
    </submittedName>
</protein>
<gene>
    <name evidence="7" type="ORF">DKL58_03370</name>
</gene>
<name>A0ABM6VZM6_9LACO</name>
<dbReference type="InterPro" id="IPR051327">
    <property type="entry name" value="MATE_MepA_subfamily"/>
</dbReference>
<reference evidence="7 8" key="1">
    <citation type="submission" date="2018-05" db="EMBL/GenBank/DDBJ databases">
        <title>Reference genomes for bee gut microbiota database.</title>
        <authorList>
            <person name="Ellegaard K.M."/>
        </authorList>
    </citation>
    <scope>NUCLEOTIDE SEQUENCE [LARGE SCALE GENOMIC DNA]</scope>
    <source>
        <strain evidence="7 8">ESL0186</strain>
    </source>
</reference>
<dbReference type="PANTHER" id="PTHR43823:SF3">
    <property type="entry name" value="MULTIDRUG EXPORT PROTEIN MEPA"/>
    <property type="match status" value="1"/>
</dbReference>
<accession>A0ABM6VZM6</accession>
<dbReference type="Pfam" id="PF01554">
    <property type="entry name" value="MatE"/>
    <property type="match status" value="2"/>
</dbReference>
<feature type="transmembrane region" description="Helical" evidence="6">
    <location>
        <begin position="65"/>
        <end position="85"/>
    </location>
</feature>
<feature type="transmembrane region" description="Helical" evidence="6">
    <location>
        <begin position="200"/>
        <end position="218"/>
    </location>
</feature>
<feature type="transmembrane region" description="Helical" evidence="6">
    <location>
        <begin position="97"/>
        <end position="120"/>
    </location>
</feature>
<keyword evidence="5 6" id="KW-0472">Membrane</keyword>
<feature type="transmembrane region" description="Helical" evidence="6">
    <location>
        <begin position="353"/>
        <end position="371"/>
    </location>
</feature>
<evidence type="ECO:0000256" key="1">
    <source>
        <dbReference type="ARBA" id="ARBA00004651"/>
    </source>
</evidence>
<evidence type="ECO:0000256" key="5">
    <source>
        <dbReference type="ARBA" id="ARBA00023136"/>
    </source>
</evidence>
<keyword evidence="3 6" id="KW-0812">Transmembrane</keyword>